<dbReference type="Pfam" id="PF00672">
    <property type="entry name" value="HAMP"/>
    <property type="match status" value="1"/>
</dbReference>
<dbReference type="Gene3D" id="1.10.287.130">
    <property type="match status" value="1"/>
</dbReference>
<dbReference type="PRINTS" id="PR00344">
    <property type="entry name" value="BCTRLSENSOR"/>
</dbReference>
<dbReference type="SMART" id="SM00304">
    <property type="entry name" value="HAMP"/>
    <property type="match status" value="1"/>
</dbReference>
<evidence type="ECO:0000259" key="12">
    <source>
        <dbReference type="PROSITE" id="PS50109"/>
    </source>
</evidence>
<dbReference type="GO" id="GO:0016301">
    <property type="term" value="F:kinase activity"/>
    <property type="evidence" value="ECO:0007669"/>
    <property type="project" value="UniProtKB-KW"/>
</dbReference>
<dbReference type="InterPro" id="IPR003661">
    <property type="entry name" value="HisK_dim/P_dom"/>
</dbReference>
<dbReference type="InterPro" id="IPR003594">
    <property type="entry name" value="HATPase_dom"/>
</dbReference>
<dbReference type="Pfam" id="PF00512">
    <property type="entry name" value="HisKA"/>
    <property type="match status" value="1"/>
</dbReference>
<keyword evidence="4" id="KW-0597">Phosphoprotein</keyword>
<feature type="region of interest" description="Disordered" evidence="10">
    <location>
        <begin position="1"/>
        <end position="26"/>
    </location>
</feature>
<evidence type="ECO:0000313" key="15">
    <source>
        <dbReference type="Proteomes" id="UP000051927"/>
    </source>
</evidence>
<feature type="domain" description="HAMP" evidence="13">
    <location>
        <begin position="91"/>
        <end position="143"/>
    </location>
</feature>
<keyword evidence="9" id="KW-0902">Two-component regulatory system</keyword>
<dbReference type="SUPFAM" id="SSF158472">
    <property type="entry name" value="HAMP domain-like"/>
    <property type="match status" value="1"/>
</dbReference>
<evidence type="ECO:0000256" key="7">
    <source>
        <dbReference type="ARBA" id="ARBA00022777"/>
    </source>
</evidence>
<dbReference type="InterPro" id="IPR003660">
    <property type="entry name" value="HAMP_dom"/>
</dbReference>
<dbReference type="SUPFAM" id="SSF55874">
    <property type="entry name" value="ATPase domain of HSP90 chaperone/DNA topoisomerase II/histidine kinase"/>
    <property type="match status" value="1"/>
</dbReference>
<gene>
    <name evidence="14" type="ORF">IV60_GL000635</name>
</gene>
<keyword evidence="6 11" id="KW-0812">Transmembrane</keyword>
<evidence type="ECO:0000256" key="10">
    <source>
        <dbReference type="SAM" id="MobiDB-lite"/>
    </source>
</evidence>
<keyword evidence="8 11" id="KW-1133">Transmembrane helix</keyword>
<dbReference type="PANTHER" id="PTHR43547:SF2">
    <property type="entry name" value="HYBRID SIGNAL TRANSDUCTION HISTIDINE KINASE C"/>
    <property type="match status" value="1"/>
</dbReference>
<organism evidence="14 15">
    <name type="scientific">Lancefieldella rimae</name>
    <dbReference type="NCBI Taxonomy" id="1383"/>
    <lineage>
        <taxon>Bacteria</taxon>
        <taxon>Bacillati</taxon>
        <taxon>Actinomycetota</taxon>
        <taxon>Coriobacteriia</taxon>
        <taxon>Coriobacteriales</taxon>
        <taxon>Atopobiaceae</taxon>
        <taxon>Lancefieldella</taxon>
    </lineage>
</organism>
<comment type="catalytic activity">
    <reaction evidence="1">
        <text>ATP + protein L-histidine = ADP + protein N-phospho-L-histidine.</text>
        <dbReference type="EC" id="2.7.13.3"/>
    </reaction>
</comment>
<dbReference type="InterPro" id="IPR036890">
    <property type="entry name" value="HATPase_C_sf"/>
</dbReference>
<feature type="transmembrane region" description="Helical" evidence="11">
    <location>
        <begin position="71"/>
        <end position="89"/>
    </location>
</feature>
<evidence type="ECO:0000256" key="4">
    <source>
        <dbReference type="ARBA" id="ARBA00022553"/>
    </source>
</evidence>
<dbReference type="RefSeq" id="WP_003149663.1">
    <property type="nucleotide sequence ID" value="NZ_CAUPIQ010000003.1"/>
</dbReference>
<evidence type="ECO:0000256" key="2">
    <source>
        <dbReference type="ARBA" id="ARBA00004236"/>
    </source>
</evidence>
<dbReference type="CDD" id="cd00082">
    <property type="entry name" value="HisKA"/>
    <property type="match status" value="1"/>
</dbReference>
<sequence>MPSHAHLNQKSQESSKHSWNTIKPEPSKPRAFSTRITFFFGITAFMTALLLITILVYMWNEDLSKEFYDSFFLAAAGAIVLACFIGYLVSRSLTRPISSLTNTAFQIRNGDLSARSGVRGSDELGRLGETFDDMATALEKDLKLEHRLTSDVAHELRTPLMAILATVEAMQDGVLPADQERLENVASEARRLSRLVDAMLHLSRLENGSTSIRPVKNDLIALVQSLVKSQEPLFRERKICLQFINKTGRDQCFVKVDADMIREAIVNLLSNAMRYTDVNGLVSVTVEESRGDVVISVSDTGIGIAKEDIPQTFSRFWRSDSSRERASGGLGVGLSITKEILDRHNGTISIESELGRGTTFSLHIPHT</sequence>
<evidence type="ECO:0000256" key="8">
    <source>
        <dbReference type="ARBA" id="ARBA00022989"/>
    </source>
</evidence>
<dbReference type="SMART" id="SM00388">
    <property type="entry name" value="HisKA"/>
    <property type="match status" value="1"/>
</dbReference>
<feature type="compositionally biased region" description="Polar residues" evidence="10">
    <location>
        <begin position="1"/>
        <end position="21"/>
    </location>
</feature>
<dbReference type="EC" id="2.7.13.3" evidence="3"/>
<dbReference type="PANTHER" id="PTHR43547">
    <property type="entry name" value="TWO-COMPONENT HISTIDINE KINASE"/>
    <property type="match status" value="1"/>
</dbReference>
<dbReference type="PROSITE" id="PS50885">
    <property type="entry name" value="HAMP"/>
    <property type="match status" value="1"/>
</dbReference>
<evidence type="ECO:0000259" key="13">
    <source>
        <dbReference type="PROSITE" id="PS50885"/>
    </source>
</evidence>
<evidence type="ECO:0000256" key="3">
    <source>
        <dbReference type="ARBA" id="ARBA00012438"/>
    </source>
</evidence>
<dbReference type="InterPro" id="IPR036097">
    <property type="entry name" value="HisK_dim/P_sf"/>
</dbReference>
<protein>
    <recommendedName>
        <fullName evidence="3">histidine kinase</fullName>
        <ecNumber evidence="3">2.7.13.3</ecNumber>
    </recommendedName>
</protein>
<keyword evidence="15" id="KW-1185">Reference proteome</keyword>
<dbReference type="Gene3D" id="3.30.565.10">
    <property type="entry name" value="Histidine kinase-like ATPase, C-terminal domain"/>
    <property type="match status" value="1"/>
</dbReference>
<dbReference type="SMART" id="SM00387">
    <property type="entry name" value="HATPase_c"/>
    <property type="match status" value="1"/>
</dbReference>
<proteinExistence type="predicted"/>
<evidence type="ECO:0000256" key="11">
    <source>
        <dbReference type="SAM" id="Phobius"/>
    </source>
</evidence>
<comment type="subcellular location">
    <subcellularLocation>
        <location evidence="2">Cell membrane</location>
    </subcellularLocation>
</comment>
<name>A0ABR5PZV8_9ACTN</name>
<dbReference type="PROSITE" id="PS50109">
    <property type="entry name" value="HIS_KIN"/>
    <property type="match status" value="1"/>
</dbReference>
<dbReference type="Proteomes" id="UP000051927">
    <property type="component" value="Unassembled WGS sequence"/>
</dbReference>
<reference evidence="14 15" key="1">
    <citation type="journal article" date="2015" name="Genome Announc.">
        <title>Expanding the biotechnology potential of lactobacilli through comparative genomics of 213 strains and associated genera.</title>
        <authorList>
            <person name="Sun Z."/>
            <person name="Harris H.M."/>
            <person name="McCann A."/>
            <person name="Guo C."/>
            <person name="Argimon S."/>
            <person name="Zhang W."/>
            <person name="Yang X."/>
            <person name="Jeffery I.B."/>
            <person name="Cooney J.C."/>
            <person name="Kagawa T.F."/>
            <person name="Liu W."/>
            <person name="Song Y."/>
            <person name="Salvetti E."/>
            <person name="Wrobel A."/>
            <person name="Rasinkangas P."/>
            <person name="Parkhill J."/>
            <person name="Rea M.C."/>
            <person name="O'Sullivan O."/>
            <person name="Ritari J."/>
            <person name="Douillard F.P."/>
            <person name="Paul Ross R."/>
            <person name="Yang R."/>
            <person name="Briner A.E."/>
            <person name="Felis G.E."/>
            <person name="de Vos W.M."/>
            <person name="Barrangou R."/>
            <person name="Klaenhammer T.R."/>
            <person name="Caufield P.W."/>
            <person name="Cui Y."/>
            <person name="Zhang H."/>
            <person name="O'Toole P.W."/>
        </authorList>
    </citation>
    <scope>NUCLEOTIDE SEQUENCE [LARGE SCALE GENOMIC DNA]</scope>
    <source>
        <strain evidence="14 15">DSM 7090</strain>
    </source>
</reference>
<dbReference type="Pfam" id="PF02518">
    <property type="entry name" value="HATPase_c"/>
    <property type="match status" value="1"/>
</dbReference>
<dbReference type="EMBL" id="JQCP01000002">
    <property type="protein sequence ID" value="KRO02212.1"/>
    <property type="molecule type" value="Genomic_DNA"/>
</dbReference>
<comment type="caution">
    <text evidence="14">The sequence shown here is derived from an EMBL/GenBank/DDBJ whole genome shotgun (WGS) entry which is preliminary data.</text>
</comment>
<evidence type="ECO:0000256" key="9">
    <source>
        <dbReference type="ARBA" id="ARBA00023012"/>
    </source>
</evidence>
<evidence type="ECO:0000256" key="6">
    <source>
        <dbReference type="ARBA" id="ARBA00022692"/>
    </source>
</evidence>
<dbReference type="InterPro" id="IPR004358">
    <property type="entry name" value="Sig_transdc_His_kin-like_C"/>
</dbReference>
<accession>A0ABR5PZV8</accession>
<evidence type="ECO:0000256" key="1">
    <source>
        <dbReference type="ARBA" id="ARBA00000085"/>
    </source>
</evidence>
<dbReference type="GeneID" id="84904438"/>
<keyword evidence="11" id="KW-0472">Membrane</keyword>
<dbReference type="Gene3D" id="6.10.340.10">
    <property type="match status" value="1"/>
</dbReference>
<feature type="domain" description="Histidine kinase" evidence="12">
    <location>
        <begin position="151"/>
        <end position="367"/>
    </location>
</feature>
<keyword evidence="5" id="KW-0808">Transferase</keyword>
<dbReference type="SUPFAM" id="SSF47384">
    <property type="entry name" value="Homodimeric domain of signal transducing histidine kinase"/>
    <property type="match status" value="1"/>
</dbReference>
<feature type="transmembrane region" description="Helical" evidence="11">
    <location>
        <begin position="36"/>
        <end position="59"/>
    </location>
</feature>
<dbReference type="InterPro" id="IPR005467">
    <property type="entry name" value="His_kinase_dom"/>
</dbReference>
<evidence type="ECO:0000313" key="14">
    <source>
        <dbReference type="EMBL" id="KRO02212.1"/>
    </source>
</evidence>
<dbReference type="CDD" id="cd06225">
    <property type="entry name" value="HAMP"/>
    <property type="match status" value="1"/>
</dbReference>
<keyword evidence="7 14" id="KW-0418">Kinase</keyword>
<evidence type="ECO:0000256" key="5">
    <source>
        <dbReference type="ARBA" id="ARBA00022679"/>
    </source>
</evidence>